<evidence type="ECO:0000256" key="2">
    <source>
        <dbReference type="ARBA" id="ARBA00022490"/>
    </source>
</evidence>
<dbReference type="GO" id="GO:0032447">
    <property type="term" value="P:protein urmylation"/>
    <property type="evidence" value="ECO:0007669"/>
    <property type="project" value="TreeGrafter"/>
</dbReference>
<keyword evidence="3 11" id="KW-0808">Transferase</keyword>
<dbReference type="OrthoDB" id="10261062at2759"/>
<dbReference type="GO" id="GO:0006777">
    <property type="term" value="P:Mo-molybdopterin cofactor biosynthetic process"/>
    <property type="evidence" value="ECO:0007669"/>
    <property type="project" value="UniProtKB-UniRule"/>
</dbReference>
<dbReference type="InterPro" id="IPR000594">
    <property type="entry name" value="ThiF_NAD_FAD-bd"/>
</dbReference>
<keyword evidence="14" id="KW-1185">Reference proteome</keyword>
<dbReference type="PANTHER" id="PTHR10953">
    <property type="entry name" value="UBIQUITIN-ACTIVATING ENZYME E1"/>
    <property type="match status" value="1"/>
</dbReference>
<evidence type="ECO:0000313" key="14">
    <source>
        <dbReference type="Proteomes" id="UP000326759"/>
    </source>
</evidence>
<evidence type="ECO:0000256" key="10">
    <source>
        <dbReference type="ARBA" id="ARBA00023268"/>
    </source>
</evidence>
<dbReference type="Pfam" id="PF00581">
    <property type="entry name" value="Rhodanese"/>
    <property type="match status" value="1"/>
</dbReference>
<dbReference type="SMART" id="SM00450">
    <property type="entry name" value="RHOD"/>
    <property type="match status" value="1"/>
</dbReference>
<evidence type="ECO:0000256" key="1">
    <source>
        <dbReference type="ARBA" id="ARBA00004514"/>
    </source>
</evidence>
<feature type="binding site" evidence="11">
    <location>
        <position position="134"/>
    </location>
    <ligand>
        <name>ATP</name>
        <dbReference type="ChEBI" id="CHEBI:30616"/>
    </ligand>
</feature>
<comment type="subcellular location">
    <subcellularLocation>
        <location evidence="1">Cytoplasm</location>
        <location evidence="1">Cytosol</location>
    </subcellularLocation>
</comment>
<keyword evidence="7 11" id="KW-0862">Zinc</keyword>
<keyword evidence="8 11" id="KW-0067">ATP-binding</keyword>
<dbReference type="InterPro" id="IPR045886">
    <property type="entry name" value="ThiF/MoeB/HesA"/>
</dbReference>
<evidence type="ECO:0000256" key="5">
    <source>
        <dbReference type="ARBA" id="ARBA00022723"/>
    </source>
</evidence>
<evidence type="ECO:0000256" key="9">
    <source>
        <dbReference type="ARBA" id="ARBA00023150"/>
    </source>
</evidence>
<dbReference type="HAMAP" id="MF_03049">
    <property type="entry name" value="MOCS3_Uba4"/>
    <property type="match status" value="1"/>
</dbReference>
<dbReference type="InterPro" id="IPR035985">
    <property type="entry name" value="Ubiquitin-activating_enz"/>
</dbReference>
<evidence type="ECO:0000256" key="7">
    <source>
        <dbReference type="ARBA" id="ARBA00022833"/>
    </source>
</evidence>
<name>A0A5N5SXR9_9CRUS</name>
<evidence type="ECO:0000313" key="13">
    <source>
        <dbReference type="EMBL" id="KAB7498698.1"/>
    </source>
</evidence>
<dbReference type="UniPathway" id="UPA00988"/>
<dbReference type="InterPro" id="IPR028885">
    <property type="entry name" value="MOCS3/Uba4"/>
</dbReference>
<feature type="binding site" evidence="11">
    <location>
        <position position="297"/>
    </location>
    <ligand>
        <name>Zn(2+)</name>
        <dbReference type="ChEBI" id="CHEBI:29105"/>
    </ligand>
</feature>
<feature type="binding site" evidence="11">
    <location>
        <position position="219"/>
    </location>
    <ligand>
        <name>Zn(2+)</name>
        <dbReference type="ChEBI" id="CHEBI:29105"/>
    </ligand>
</feature>
<dbReference type="EC" id="2.7.7.-" evidence="11"/>
<evidence type="ECO:0000259" key="12">
    <source>
        <dbReference type="PROSITE" id="PS50206"/>
    </source>
</evidence>
<dbReference type="Gene3D" id="3.40.50.720">
    <property type="entry name" value="NAD(P)-binding Rossmann-like Domain"/>
    <property type="match status" value="1"/>
</dbReference>
<dbReference type="Gene3D" id="3.40.250.10">
    <property type="entry name" value="Rhodanese-like domain"/>
    <property type="match status" value="1"/>
</dbReference>
<evidence type="ECO:0000256" key="8">
    <source>
        <dbReference type="ARBA" id="ARBA00022840"/>
    </source>
</evidence>
<comment type="pathway">
    <text evidence="11">tRNA modification; 5-methoxycarbonylmethyl-2-thiouridine-tRNA biosynthesis.</text>
</comment>
<dbReference type="Proteomes" id="UP000326759">
    <property type="component" value="Unassembled WGS sequence"/>
</dbReference>
<comment type="function">
    <text evidence="11">Plays a central role in 2-thiolation of mcm(5)S(2)U at tRNA wobble positions of cytosolic tRNA(Lys), tRNA(Glu) and tRNA(Gln). Acts by mediating the C-terminal thiocarboxylation of the sulfur carrier URM1. Its N-terminus first activates URM1 as acyl-adenylate (-COAMP), then the persulfide sulfur on the catalytic cysteine is transferred to URM1 to form thiocarboxylation (-COSH) of its C-terminus. The reaction probably involves hydrogen sulfide that is generated from the persulfide intermediate and that acts as nucleophile towards URM1. Subsequently, a transient disulfide bond is formed. Does not use thiosulfate as sulfur donor; NFS1 probably acting as a sulfur donor for thiocarboxylation reactions.</text>
</comment>
<keyword evidence="5 11" id="KW-0479">Metal-binding</keyword>
<dbReference type="FunFam" id="3.40.50.720:FF:000033">
    <property type="entry name" value="Adenylyltransferase and sulfurtransferase MOCS3"/>
    <property type="match status" value="1"/>
</dbReference>
<protein>
    <recommendedName>
        <fullName evidence="11">Adenylyltransferase and sulfurtransferase MOCS3 homolog</fullName>
    </recommendedName>
    <alternativeName>
        <fullName evidence="11">UBA4 homolog</fullName>
    </alternativeName>
    <alternativeName>
        <fullName evidence="11">Ubiquitin-like protein activator 4 homolog</fullName>
    </alternativeName>
    <domain>
        <recommendedName>
            <fullName evidence="11">Adenylyltransferase</fullName>
            <ecNumber evidence="11">2.7.7.-</ecNumber>
        </recommendedName>
    </domain>
    <domain>
        <recommendedName>
            <fullName evidence="11">Sulfurtransferase</fullName>
            <ecNumber evidence="11">2.8.1.-</ecNumber>
        </recommendedName>
    </domain>
</protein>
<keyword evidence="10 11" id="KW-0511">Multifunctional enzyme</keyword>
<dbReference type="NCBIfam" id="NF004281">
    <property type="entry name" value="PRK05690.1"/>
    <property type="match status" value="1"/>
</dbReference>
<feature type="active site" description="Cysteine persulfide intermediate; for sulfurtransferase activity" evidence="11">
    <location>
        <position position="400"/>
    </location>
</feature>
<feature type="binding site" evidence="11">
    <location>
        <position position="294"/>
    </location>
    <ligand>
        <name>Zn(2+)</name>
        <dbReference type="ChEBI" id="CHEBI:29105"/>
    </ligand>
</feature>
<organism evidence="13 14">
    <name type="scientific">Armadillidium nasatum</name>
    <dbReference type="NCBI Taxonomy" id="96803"/>
    <lineage>
        <taxon>Eukaryota</taxon>
        <taxon>Metazoa</taxon>
        <taxon>Ecdysozoa</taxon>
        <taxon>Arthropoda</taxon>
        <taxon>Crustacea</taxon>
        <taxon>Multicrustacea</taxon>
        <taxon>Malacostraca</taxon>
        <taxon>Eumalacostraca</taxon>
        <taxon>Peracarida</taxon>
        <taxon>Isopoda</taxon>
        <taxon>Oniscidea</taxon>
        <taxon>Crinocheta</taxon>
        <taxon>Armadillidiidae</taxon>
        <taxon>Armadillidium</taxon>
    </lineage>
</organism>
<feature type="binding site" evidence="11">
    <location>
        <position position="222"/>
    </location>
    <ligand>
        <name>Zn(2+)</name>
        <dbReference type="ChEBI" id="CHEBI:29105"/>
    </ligand>
</feature>
<keyword evidence="13" id="KW-0548">Nucleotidyltransferase</keyword>
<evidence type="ECO:0000256" key="4">
    <source>
        <dbReference type="ARBA" id="ARBA00022694"/>
    </source>
</evidence>
<dbReference type="InterPro" id="IPR036873">
    <property type="entry name" value="Rhodanese-like_dom_sf"/>
</dbReference>
<dbReference type="CDD" id="cd00757">
    <property type="entry name" value="ThiF_MoeB_HesA_family"/>
    <property type="match status" value="1"/>
</dbReference>
<evidence type="ECO:0000256" key="6">
    <source>
        <dbReference type="ARBA" id="ARBA00022741"/>
    </source>
</evidence>
<keyword evidence="9 11" id="KW-0501">Molybdenum cofactor biosynthesis</keyword>
<dbReference type="GO" id="GO:0002143">
    <property type="term" value="P:tRNA wobble position uridine thiolation"/>
    <property type="evidence" value="ECO:0007669"/>
    <property type="project" value="InterPro"/>
</dbReference>
<accession>A0A5N5SXR9</accession>
<dbReference type="FunFam" id="3.40.250.10:FF:000014">
    <property type="entry name" value="Adenylyltransferase and sulfurtransferase MOCS3"/>
    <property type="match status" value="1"/>
</dbReference>
<reference evidence="13 14" key="1">
    <citation type="journal article" date="2019" name="PLoS Biol.">
        <title>Sex chromosomes control vertical transmission of feminizing Wolbachia symbionts in an isopod.</title>
        <authorList>
            <person name="Becking T."/>
            <person name="Chebbi M.A."/>
            <person name="Giraud I."/>
            <person name="Moumen B."/>
            <person name="Laverre T."/>
            <person name="Caubet Y."/>
            <person name="Peccoud J."/>
            <person name="Gilbert C."/>
            <person name="Cordaux R."/>
        </authorList>
    </citation>
    <scope>NUCLEOTIDE SEQUENCE [LARGE SCALE GENOMIC DNA]</scope>
    <source>
        <strain evidence="13">ANa2</strain>
        <tissue evidence="13">Whole body excluding digestive tract and cuticle</tissue>
    </source>
</reference>
<evidence type="ECO:0000256" key="11">
    <source>
        <dbReference type="HAMAP-Rule" id="MF_03049"/>
    </source>
</evidence>
<dbReference type="PROSITE" id="PS50206">
    <property type="entry name" value="RHODANESE_3"/>
    <property type="match status" value="1"/>
</dbReference>
<gene>
    <name evidence="13" type="ORF">Anas_00947</name>
</gene>
<feature type="binding site" evidence="11">
    <location>
        <position position="110"/>
    </location>
    <ligand>
        <name>ATP</name>
        <dbReference type="ChEBI" id="CHEBI:30616"/>
    </ligand>
</feature>
<comment type="caution">
    <text evidence="13">The sequence shown here is derived from an EMBL/GenBank/DDBJ whole genome shotgun (WGS) entry which is preliminary data.</text>
</comment>
<dbReference type="PANTHER" id="PTHR10953:SF102">
    <property type="entry name" value="ADENYLYLTRANSFERASE AND SULFURTRANSFERASE MOCS3"/>
    <property type="match status" value="1"/>
</dbReference>
<sequence length="443" mass="49050">MTDYTKMTKEELIKELEKRDHALSRYEGKTNIEEDPDPLPSLQFKNTKSNLAYLETIKRFSRQLILPEFGPSKQDILGSSAVLIVGCGGLGCPAAIYLAAAGISTLGLVDYDDVELSNLHRQILHTESSIGMSKAFSVKNAVKNLNSKVTCLTHTDSVTSSNIMEIIKKYDIVLDCTDNVATRYLLNDACFFLRIPLVSGAALRFEGQLTIYGLDNGPCYRCLYPVPPAPENVTNCSEGGVLGVVPGIIGTMQALEAIKVLCGIGEPCSGQMLIFDALTTKFRNIKVRNRSQNCQLCGSNPTINELIDYEAFCGARATDKDQNVSILEANHRITCRQLSDMIKRNDHFLLVDVRPSVELEICRLGDPLNVPIRQIESKFSKEKVINAIHETQADTIICICRRGNDSQRAVNVLQEYFPNQRVCDVIGGLTSWAAQIDKTFPVY</sequence>
<feature type="binding site" evidence="11">
    <location>
        <begin position="117"/>
        <end position="121"/>
    </location>
    <ligand>
        <name>ATP</name>
        <dbReference type="ChEBI" id="CHEBI:30616"/>
    </ligand>
</feature>
<dbReference type="GO" id="GO:0005829">
    <property type="term" value="C:cytosol"/>
    <property type="evidence" value="ECO:0007669"/>
    <property type="project" value="UniProtKB-SubCell"/>
</dbReference>
<comment type="cofactor">
    <cofactor evidence="11">
        <name>Zn(2+)</name>
        <dbReference type="ChEBI" id="CHEBI:29105"/>
    </cofactor>
    <text evidence="11">Binds 1 zinc ion per subunit.</text>
</comment>
<keyword evidence="4 11" id="KW-0819">tRNA processing</keyword>
<keyword evidence="6 11" id="KW-0547">Nucleotide-binding</keyword>
<feature type="binding site" evidence="11">
    <location>
        <begin position="178"/>
        <end position="179"/>
    </location>
    <ligand>
        <name>ATP</name>
        <dbReference type="ChEBI" id="CHEBI:30616"/>
    </ligand>
</feature>
<dbReference type="AlphaFoldDB" id="A0A5N5SXR9"/>
<proteinExistence type="inferred from homology"/>
<dbReference type="GO" id="GO:0004792">
    <property type="term" value="F:thiosulfate-cyanide sulfurtransferase activity"/>
    <property type="evidence" value="ECO:0007669"/>
    <property type="project" value="TreeGrafter"/>
</dbReference>
<dbReference type="SUPFAM" id="SSF69572">
    <property type="entry name" value="Activating enzymes of the ubiquitin-like proteins"/>
    <property type="match status" value="1"/>
</dbReference>
<feature type="domain" description="Rhodanese" evidence="12">
    <location>
        <begin position="344"/>
        <end position="441"/>
    </location>
</feature>
<feature type="active site" description="Glycyl thioester intermediate; for adenylyltransferase activity" evidence="11">
    <location>
        <position position="236"/>
    </location>
</feature>
<comment type="similarity">
    <text evidence="11">In the N-terminal section; belongs to the HesA/MoeB/ThiF family. UBA4 subfamily.</text>
</comment>
<dbReference type="Pfam" id="PF00899">
    <property type="entry name" value="ThiF"/>
    <property type="match status" value="1"/>
</dbReference>
<evidence type="ECO:0000256" key="3">
    <source>
        <dbReference type="ARBA" id="ARBA00022679"/>
    </source>
</evidence>
<dbReference type="GO" id="GO:0042292">
    <property type="term" value="F:URM1 activating enzyme activity"/>
    <property type="evidence" value="ECO:0007669"/>
    <property type="project" value="TreeGrafter"/>
</dbReference>
<dbReference type="EMBL" id="SEYY01019078">
    <property type="protein sequence ID" value="KAB7498698.1"/>
    <property type="molecule type" value="Genomic_DNA"/>
</dbReference>
<dbReference type="EC" id="2.8.1.-" evidence="11"/>
<dbReference type="InterPro" id="IPR001763">
    <property type="entry name" value="Rhodanese-like_dom"/>
</dbReference>
<feature type="binding site" evidence="11">
    <location>
        <position position="89"/>
    </location>
    <ligand>
        <name>ATP</name>
        <dbReference type="ChEBI" id="CHEBI:30616"/>
    </ligand>
</feature>
<dbReference type="GO" id="GO:0046872">
    <property type="term" value="F:metal ion binding"/>
    <property type="evidence" value="ECO:0007669"/>
    <property type="project" value="UniProtKB-KW"/>
</dbReference>
<dbReference type="GO" id="GO:0070566">
    <property type="term" value="F:adenylyltransferase activity"/>
    <property type="evidence" value="ECO:0007669"/>
    <property type="project" value="InterPro"/>
</dbReference>
<dbReference type="GO" id="GO:0005524">
    <property type="term" value="F:ATP binding"/>
    <property type="evidence" value="ECO:0007669"/>
    <property type="project" value="UniProtKB-KW"/>
</dbReference>
<keyword evidence="2 11" id="KW-0963">Cytoplasm</keyword>